<accession>A0ACB7IJN6</accession>
<evidence type="ECO:0000313" key="2">
    <source>
        <dbReference type="Proteomes" id="UP000824881"/>
    </source>
</evidence>
<evidence type="ECO:0000313" key="1">
    <source>
        <dbReference type="EMBL" id="KAG9218155.1"/>
    </source>
</evidence>
<proteinExistence type="predicted"/>
<keyword evidence="2" id="KW-1185">Reference proteome</keyword>
<dbReference type="Proteomes" id="UP000824881">
    <property type="component" value="Unassembled WGS sequence"/>
</dbReference>
<name>A0ACB7IJN6_PLECO</name>
<dbReference type="EMBL" id="WQMT02000010">
    <property type="protein sequence ID" value="KAG9218155.1"/>
    <property type="molecule type" value="Genomic_DNA"/>
</dbReference>
<comment type="caution">
    <text evidence="1">The sequence shown here is derived from an EMBL/GenBank/DDBJ whole genome shotgun (WGS) entry which is preliminary data.</text>
</comment>
<sequence length="816" mass="90431">MSNEDWPPRKAATIPETRRRKLSSKTTSMSERIPAFPIQPLGGPSIVPARTHRTEVAKKVAPRYDTWHPDSSQLGPDFRSRDLFSSEKPWVAPRKAPSNLRGSALASGKPVQHKHALPSPVPRSIKKSSQRMTPGGARIDLRTEIVPLGRNSIDLSGASAVAGRSPSTRTQFVPLRRKTTTHNGASSVDGQFPPTRTLASSSRRDNTGGSSPPRSTLRQVRRKTVSDSGSAHVRKGTTANLSSPPPRPLGDNNDANVVYFEPDDRVTPRNLKRKLLTRPRGRPPRNIPGVGLKAARKTAAGTHIPTEDDGDIIEIDSDDTSESEWTASSDDADQLDPEEYALPSTAPPREVLEAFNKLTLHTRRMQENSSLPFLRRSFRRGFLLKCRNEGKRTTPKDDTEFSLEVIYRLDEGHLRYTVKGLGLFCPLCNLFGRFPTRETLAAHLEWDHTAVLVHWIDMTMCWRVTITLTSNTNIEEMEGLSLEDIPLEYTDYEMDEPNEAPKPSVSDEAEASAVVAPLEEVAPPPPIAPETPSVVQALDETQLSVPYVNVSSVPLLPPPTSPPAAPLIALPPSPAPSALLRSSPPQLPPPSSPATNLSDPVATHPDASAAAPPHEVKPKTPLPATIDLPEIPSPTNTQPPQAPCPPSSRPPNLPARCPTPPPKENPLGPAARYPYLPYVSEYGGPTMFYSCRPGGPRLYDLLGTLPMEPFGLMAWYILDIEEEMFDEDHIADELKVVLALWGRWIFLHRMEFLANYYQGVIMFVDEYWRMIHRAAGWNALRWHLMILKASKFLTFTDVAKVLKHYEYLVGMEYWEK</sequence>
<gene>
    <name evidence="1" type="ORF">CCMSSC00406_0008094</name>
</gene>
<organism evidence="1 2">
    <name type="scientific">Pleurotus cornucopiae</name>
    <name type="common">Cornucopia mushroom</name>
    <dbReference type="NCBI Taxonomy" id="5321"/>
    <lineage>
        <taxon>Eukaryota</taxon>
        <taxon>Fungi</taxon>
        <taxon>Dikarya</taxon>
        <taxon>Basidiomycota</taxon>
        <taxon>Agaricomycotina</taxon>
        <taxon>Agaricomycetes</taxon>
        <taxon>Agaricomycetidae</taxon>
        <taxon>Agaricales</taxon>
        <taxon>Pleurotineae</taxon>
        <taxon>Pleurotaceae</taxon>
        <taxon>Pleurotus</taxon>
    </lineage>
</organism>
<protein>
    <submittedName>
        <fullName evidence="1">Uncharacterized protein</fullName>
    </submittedName>
</protein>
<reference evidence="1 2" key="1">
    <citation type="journal article" date="2021" name="Appl. Environ. Microbiol.">
        <title>Genetic linkage and physical mapping for an oyster mushroom Pleurotus cornucopiae and QTL analysis for the trait cap color.</title>
        <authorList>
            <person name="Zhang Y."/>
            <person name="Gao W."/>
            <person name="Sonnenberg A."/>
            <person name="Chen Q."/>
            <person name="Zhang J."/>
            <person name="Huang C."/>
        </authorList>
    </citation>
    <scope>NUCLEOTIDE SEQUENCE [LARGE SCALE GENOMIC DNA]</scope>
    <source>
        <strain evidence="1">CCMSSC00406</strain>
    </source>
</reference>